<gene>
    <name evidence="2" type="ORF">Ae201684_012058</name>
</gene>
<feature type="region of interest" description="Disordered" evidence="1">
    <location>
        <begin position="252"/>
        <end position="276"/>
    </location>
</feature>
<evidence type="ECO:0000256" key="1">
    <source>
        <dbReference type="SAM" id="MobiDB-lite"/>
    </source>
</evidence>
<evidence type="ECO:0000313" key="3">
    <source>
        <dbReference type="Proteomes" id="UP000481153"/>
    </source>
</evidence>
<name>A0A6G0WT23_9STRA</name>
<evidence type="ECO:0000313" key="2">
    <source>
        <dbReference type="EMBL" id="KAF0730639.1"/>
    </source>
</evidence>
<keyword evidence="3" id="KW-1185">Reference proteome</keyword>
<feature type="compositionally biased region" description="Polar residues" evidence="1">
    <location>
        <begin position="259"/>
        <end position="276"/>
    </location>
</feature>
<dbReference type="PANTHER" id="PTHR45125:SF3">
    <property type="entry name" value="NO-APICAL-MERISTEM-ASSOCIATED CARBOXY-TERMINAL DOMAIN PROTEIN"/>
    <property type="match status" value="1"/>
</dbReference>
<feature type="compositionally biased region" description="Basic and acidic residues" evidence="1">
    <location>
        <begin position="160"/>
        <end position="177"/>
    </location>
</feature>
<sequence length="305" mass="34236">MTDKGKAKRGSNYHPAEDQVIAKAWIRVSNDASIGINQTSDRFWSRVKETYDNDETIMRRIEGGEFEDRSVYSLQSRFMLISRETGKFMKCLKRSLSTLESGKNDRDALAGALNIYQHTHKKRKAFEFQQCYEVLSSCPKFCLSVDDAKCVNGESSLTPPDERNNGREEMSDTAEKCGVKRAKRMKQEKCDRSQQLSIGVGIKKASEERNGLLRAYVMQTIFTATPVSEEHARFLELQKKIMLKDLEVQAKKIDPSARDSPSGTPEASQGTSLSSIVDGLSTTSQAKRATIMALCGENDDDTFEL</sequence>
<proteinExistence type="predicted"/>
<reference evidence="2 3" key="1">
    <citation type="submission" date="2019-07" db="EMBL/GenBank/DDBJ databases">
        <title>Genomics analysis of Aphanomyces spp. identifies a new class of oomycete effector associated with host adaptation.</title>
        <authorList>
            <person name="Gaulin E."/>
        </authorList>
    </citation>
    <scope>NUCLEOTIDE SEQUENCE [LARGE SCALE GENOMIC DNA]</scope>
    <source>
        <strain evidence="2 3">ATCC 201684</strain>
    </source>
</reference>
<evidence type="ECO:0008006" key="4">
    <source>
        <dbReference type="Google" id="ProtNLM"/>
    </source>
</evidence>
<comment type="caution">
    <text evidence="2">The sequence shown here is derived from an EMBL/GenBank/DDBJ whole genome shotgun (WGS) entry which is preliminary data.</text>
</comment>
<dbReference type="PANTHER" id="PTHR45125">
    <property type="entry name" value="F21J9.4-RELATED"/>
    <property type="match status" value="1"/>
</dbReference>
<dbReference type="EMBL" id="VJMJ01000153">
    <property type="protein sequence ID" value="KAF0730639.1"/>
    <property type="molecule type" value="Genomic_DNA"/>
</dbReference>
<dbReference type="AlphaFoldDB" id="A0A6G0WT23"/>
<accession>A0A6G0WT23</accession>
<dbReference type="VEuPathDB" id="FungiDB:AeMF1_013796"/>
<dbReference type="Proteomes" id="UP000481153">
    <property type="component" value="Unassembled WGS sequence"/>
</dbReference>
<organism evidence="2 3">
    <name type="scientific">Aphanomyces euteiches</name>
    <dbReference type="NCBI Taxonomy" id="100861"/>
    <lineage>
        <taxon>Eukaryota</taxon>
        <taxon>Sar</taxon>
        <taxon>Stramenopiles</taxon>
        <taxon>Oomycota</taxon>
        <taxon>Saprolegniomycetes</taxon>
        <taxon>Saprolegniales</taxon>
        <taxon>Verrucalvaceae</taxon>
        <taxon>Aphanomyces</taxon>
    </lineage>
</organism>
<protein>
    <recommendedName>
        <fullName evidence="4">No apical meristem-associated C-terminal domain-containing protein</fullName>
    </recommendedName>
</protein>
<feature type="region of interest" description="Disordered" evidence="1">
    <location>
        <begin position="153"/>
        <end position="177"/>
    </location>
</feature>